<feature type="domain" description="Bacterial sugar transferase" evidence="8">
    <location>
        <begin position="28"/>
        <end position="214"/>
    </location>
</feature>
<evidence type="ECO:0000256" key="6">
    <source>
        <dbReference type="ARBA" id="ARBA00023136"/>
    </source>
</evidence>
<dbReference type="GO" id="GO:0016780">
    <property type="term" value="F:phosphotransferase activity, for other substituted phosphate groups"/>
    <property type="evidence" value="ECO:0007669"/>
    <property type="project" value="TreeGrafter"/>
</dbReference>
<evidence type="ECO:0000256" key="5">
    <source>
        <dbReference type="ARBA" id="ARBA00022989"/>
    </source>
</evidence>
<keyword evidence="3 9" id="KW-0808">Transferase</keyword>
<dbReference type="EC" id="2.4.1.-" evidence="9"/>
<evidence type="ECO:0000259" key="8">
    <source>
        <dbReference type="Pfam" id="PF02397"/>
    </source>
</evidence>
<organism evidence="9">
    <name type="scientific">uncultured Chloroflexia bacterium</name>
    <dbReference type="NCBI Taxonomy" id="1672391"/>
    <lineage>
        <taxon>Bacteria</taxon>
        <taxon>Bacillati</taxon>
        <taxon>Chloroflexota</taxon>
        <taxon>Chloroflexia</taxon>
        <taxon>environmental samples</taxon>
    </lineage>
</organism>
<evidence type="ECO:0000256" key="3">
    <source>
        <dbReference type="ARBA" id="ARBA00022679"/>
    </source>
</evidence>
<name>A0A6J4H4W9_9CHLR</name>
<proteinExistence type="inferred from homology"/>
<keyword evidence="5 7" id="KW-1133">Transmembrane helix</keyword>
<feature type="transmembrane region" description="Helical" evidence="7">
    <location>
        <begin position="30"/>
        <end position="56"/>
    </location>
</feature>
<dbReference type="InterPro" id="IPR017475">
    <property type="entry name" value="EPS_sugar_tfrase"/>
</dbReference>
<keyword evidence="6 7" id="KW-0472">Membrane</keyword>
<dbReference type="GO" id="GO:0016020">
    <property type="term" value="C:membrane"/>
    <property type="evidence" value="ECO:0007669"/>
    <property type="project" value="UniProtKB-SubCell"/>
</dbReference>
<dbReference type="PANTHER" id="PTHR30576">
    <property type="entry name" value="COLANIC BIOSYNTHESIS UDP-GLUCOSE LIPID CARRIER TRANSFERASE"/>
    <property type="match status" value="1"/>
</dbReference>
<protein>
    <submittedName>
        <fullName evidence="9">Lipid carrier: UDP-N-acetylgalactosaminyltransferase</fullName>
        <ecNumber evidence="9">2.4.1.-</ecNumber>
    </submittedName>
</protein>
<evidence type="ECO:0000256" key="2">
    <source>
        <dbReference type="ARBA" id="ARBA00006464"/>
    </source>
</evidence>
<dbReference type="GO" id="GO:0016757">
    <property type="term" value="F:glycosyltransferase activity"/>
    <property type="evidence" value="ECO:0007669"/>
    <property type="project" value="UniProtKB-KW"/>
</dbReference>
<dbReference type="NCBIfam" id="TIGR03025">
    <property type="entry name" value="EPS_sugtrans"/>
    <property type="match status" value="1"/>
</dbReference>
<evidence type="ECO:0000313" key="9">
    <source>
        <dbReference type="EMBL" id="CAA9215093.1"/>
    </source>
</evidence>
<gene>
    <name evidence="9" type="ORF">AVDCRST_MAG93-200</name>
</gene>
<accession>A0A6J4H4W9</accession>
<evidence type="ECO:0000256" key="1">
    <source>
        <dbReference type="ARBA" id="ARBA00004141"/>
    </source>
</evidence>
<keyword evidence="9" id="KW-0328">Glycosyltransferase</keyword>
<evidence type="ECO:0000256" key="4">
    <source>
        <dbReference type="ARBA" id="ARBA00022692"/>
    </source>
</evidence>
<evidence type="ECO:0000256" key="7">
    <source>
        <dbReference type="SAM" id="Phobius"/>
    </source>
</evidence>
<dbReference type="Pfam" id="PF02397">
    <property type="entry name" value="Bac_transf"/>
    <property type="match status" value="1"/>
</dbReference>
<dbReference type="AlphaFoldDB" id="A0A6J4H4W9"/>
<comment type="similarity">
    <text evidence="2">Belongs to the bacterial sugar transferase family.</text>
</comment>
<feature type="non-terminal residue" evidence="9">
    <location>
        <position position="1"/>
    </location>
</feature>
<comment type="subcellular location">
    <subcellularLocation>
        <location evidence="1">Membrane</location>
        <topology evidence="1">Multi-pass membrane protein</topology>
    </subcellularLocation>
</comment>
<dbReference type="EMBL" id="CADCTR010000064">
    <property type="protein sequence ID" value="CAA9215093.1"/>
    <property type="molecule type" value="Genomic_DNA"/>
</dbReference>
<sequence length="219" mass="25608">SSTTPETLIWHAILEGSSLRQWYVRFLKRFVDMVVASTLLLILSPLLVLVAIAIHLDSPGPFLFRQTRIGRENRSFSIYKFRTMTHRPNDELVLVRDADGVLRHKVRNDPRVTRVGRWLRRTSIDELPQLLNILMGQMSLVGPRPELPQIVETYESWQHRRHLVRPGLTGWWQVSGRSDRPMHEHTELDIYYVEHQSFWLDVRILLLTMLVVVKGLGAF</sequence>
<dbReference type="InterPro" id="IPR003362">
    <property type="entry name" value="Bact_transf"/>
</dbReference>
<reference evidence="9" key="1">
    <citation type="submission" date="2020-02" db="EMBL/GenBank/DDBJ databases">
        <authorList>
            <person name="Meier V. D."/>
        </authorList>
    </citation>
    <scope>NUCLEOTIDE SEQUENCE</scope>
    <source>
        <strain evidence="9">AVDCRST_MAG93</strain>
    </source>
</reference>
<dbReference type="PANTHER" id="PTHR30576:SF10">
    <property type="entry name" value="SLL5057 PROTEIN"/>
    <property type="match status" value="1"/>
</dbReference>
<keyword evidence="4 7" id="KW-0812">Transmembrane</keyword>